<feature type="transmembrane region" description="Helical" evidence="14">
    <location>
        <begin position="240"/>
        <end position="260"/>
    </location>
</feature>
<name>C4JU54_UNCRE</name>
<keyword evidence="6 14" id="KW-0812">Transmembrane</keyword>
<dbReference type="eggNOG" id="KOG0039">
    <property type="taxonomic scope" value="Eukaryota"/>
</dbReference>
<sequence>MERRHDSSHKPTPSGNGVPSYFNMQQMYWAAVGAVIAAATLANIMNKVIAAQRFSDKTLAPSKPKSFFFRAYATGTAMVREFSNAGFRPLAIGKSTLHTAPVGRVSILLANLLVVMVLCFYKLNTMDQWSWETVGYRTGFIAIGQLPLVFLLASKNNIIGFLTGSSYERLNWLHRWTARTLWLTATVHMGFWFRSWGRYDYILVKLTKDPLTQRGFAAWCVLTCIVVISMAPIRRLSYEVFVLSHIATFSGFIAAVWFHAPAEVKAWVWIPIGLLVLDRVVRYAFMALANIPLLSLHRRPASTMNLSKWSLSATFTPLPGNVTKITIQNPTISWKPGQHVLLSCHSVLPLQSHPFTIASIPSDDKLEFFVRAEKGGTKKIFDHVSSQSQLREQENSRRPCQLTKSVIIDGPYGRIRTLRQFDSVVFIAGSMGATFTMPLMRDIVEGWKNENLGPETGRTSFALTKRIRFIWIVRSQSHLTWFMDQLQELMRDIDRCAGANSLFNKTRSLEISIYTTCGTESCPTLQSPLSARLASMSKLATAEKQPAVEMPARQSKPNSCCCARKVTDETAPSTPCLCSDLAPAPPPSLPTTTVTEIEVGPSEKGLPTPTSYSQPPLDSRITIVSGRPDTRTIIRSVLEQAEGESGVVVCGPSGLNADVRRNVVSLSDERAVHKGTGAQGIYLHVEEFGF</sequence>
<accession>C4JU54</accession>
<dbReference type="PROSITE" id="PS51384">
    <property type="entry name" value="FAD_FR"/>
    <property type="match status" value="1"/>
</dbReference>
<dbReference type="InterPro" id="IPR013130">
    <property type="entry name" value="Fe3_Rdtase_TM_dom"/>
</dbReference>
<keyword evidence="4" id="KW-0813">Transport</keyword>
<dbReference type="PANTHER" id="PTHR32361">
    <property type="entry name" value="FERRIC/CUPRIC REDUCTASE TRANSMEMBRANE COMPONENT"/>
    <property type="match status" value="1"/>
</dbReference>
<dbReference type="Gene3D" id="3.40.50.80">
    <property type="entry name" value="Nucleotide-binding domain of ferredoxin-NADP reductase (FNR) module"/>
    <property type="match status" value="1"/>
</dbReference>
<evidence type="ECO:0000256" key="2">
    <source>
        <dbReference type="ARBA" id="ARBA00006278"/>
    </source>
</evidence>
<dbReference type="OrthoDB" id="3944240at2759"/>
<evidence type="ECO:0000256" key="6">
    <source>
        <dbReference type="ARBA" id="ARBA00022692"/>
    </source>
</evidence>
<dbReference type="GeneID" id="8438899"/>
<evidence type="ECO:0000256" key="12">
    <source>
        <dbReference type="ARBA" id="ARBA00023180"/>
    </source>
</evidence>
<dbReference type="SFLD" id="SFLDG01168">
    <property type="entry name" value="Ferric_reductase_subgroup_(FRE"/>
    <property type="match status" value="1"/>
</dbReference>
<dbReference type="Proteomes" id="UP000002058">
    <property type="component" value="Unassembled WGS sequence"/>
</dbReference>
<reference evidence="17" key="1">
    <citation type="journal article" date="2009" name="Genome Res.">
        <title>Comparative genomic analyses of the human fungal pathogens Coccidioides and their relatives.</title>
        <authorList>
            <person name="Sharpton T.J."/>
            <person name="Stajich J.E."/>
            <person name="Rounsley S.D."/>
            <person name="Gardner M.J."/>
            <person name="Wortman J.R."/>
            <person name="Jordar V.S."/>
            <person name="Maiti R."/>
            <person name="Kodira C.D."/>
            <person name="Neafsey D.E."/>
            <person name="Zeng Q."/>
            <person name="Hung C.-Y."/>
            <person name="McMahan C."/>
            <person name="Muszewska A."/>
            <person name="Grynberg M."/>
            <person name="Mandel M.A."/>
            <person name="Kellner E.M."/>
            <person name="Barker B.M."/>
            <person name="Galgiani J.N."/>
            <person name="Orbach M.J."/>
            <person name="Kirkland T.N."/>
            <person name="Cole G.T."/>
            <person name="Henn M.R."/>
            <person name="Birren B.W."/>
            <person name="Taylor J.W."/>
        </authorList>
    </citation>
    <scope>NUCLEOTIDE SEQUENCE [LARGE SCALE GENOMIC DNA]</scope>
    <source>
        <strain evidence="17">UAMH 1704</strain>
    </source>
</reference>
<dbReference type="InterPro" id="IPR013121">
    <property type="entry name" value="Fe_red_NAD-bd_6"/>
</dbReference>
<dbReference type="GO" id="GO:0006879">
    <property type="term" value="P:intracellular iron ion homeostasis"/>
    <property type="evidence" value="ECO:0007669"/>
    <property type="project" value="TreeGrafter"/>
</dbReference>
<evidence type="ECO:0000259" key="15">
    <source>
        <dbReference type="PROSITE" id="PS51384"/>
    </source>
</evidence>
<dbReference type="SFLD" id="SFLDS00052">
    <property type="entry name" value="Ferric_Reductase_Domain"/>
    <property type="match status" value="1"/>
</dbReference>
<evidence type="ECO:0000256" key="7">
    <source>
        <dbReference type="ARBA" id="ARBA00022982"/>
    </source>
</evidence>
<feature type="transmembrane region" description="Helical" evidence="14">
    <location>
        <begin position="135"/>
        <end position="155"/>
    </location>
</feature>
<comment type="catalytic activity">
    <reaction evidence="13">
        <text>2 a Fe(II)-siderophore + NADP(+) + H(+) = 2 a Fe(III)-siderophore + NADPH</text>
        <dbReference type="Rhea" id="RHEA:28795"/>
        <dbReference type="Rhea" id="RHEA-COMP:11342"/>
        <dbReference type="Rhea" id="RHEA-COMP:11344"/>
        <dbReference type="ChEBI" id="CHEBI:15378"/>
        <dbReference type="ChEBI" id="CHEBI:29033"/>
        <dbReference type="ChEBI" id="CHEBI:29034"/>
        <dbReference type="ChEBI" id="CHEBI:57783"/>
        <dbReference type="ChEBI" id="CHEBI:58349"/>
        <dbReference type="EC" id="1.16.1.9"/>
    </reaction>
</comment>
<dbReference type="GO" id="GO:0005886">
    <property type="term" value="C:plasma membrane"/>
    <property type="evidence" value="ECO:0007669"/>
    <property type="project" value="UniProtKB-SubCell"/>
</dbReference>
<organism evidence="16 17">
    <name type="scientific">Uncinocarpus reesii (strain UAMH 1704)</name>
    <dbReference type="NCBI Taxonomy" id="336963"/>
    <lineage>
        <taxon>Eukaryota</taxon>
        <taxon>Fungi</taxon>
        <taxon>Dikarya</taxon>
        <taxon>Ascomycota</taxon>
        <taxon>Pezizomycotina</taxon>
        <taxon>Eurotiomycetes</taxon>
        <taxon>Eurotiomycetidae</taxon>
        <taxon>Onygenales</taxon>
        <taxon>Onygenaceae</taxon>
        <taxon>Uncinocarpus</taxon>
    </lineage>
</organism>
<evidence type="ECO:0000256" key="8">
    <source>
        <dbReference type="ARBA" id="ARBA00022989"/>
    </source>
</evidence>
<dbReference type="Pfam" id="PF08030">
    <property type="entry name" value="NAD_binding_6"/>
    <property type="match status" value="1"/>
</dbReference>
<evidence type="ECO:0000256" key="13">
    <source>
        <dbReference type="ARBA" id="ARBA00048483"/>
    </source>
</evidence>
<dbReference type="Pfam" id="PF08022">
    <property type="entry name" value="FAD_binding_8"/>
    <property type="match status" value="1"/>
</dbReference>
<keyword evidence="12" id="KW-0325">Glycoprotein</keyword>
<dbReference type="HOGENOM" id="CLU_010365_6_0_1"/>
<dbReference type="InterPro" id="IPR017927">
    <property type="entry name" value="FAD-bd_FR_type"/>
</dbReference>
<feature type="transmembrane region" description="Helical" evidence="14">
    <location>
        <begin position="176"/>
        <end position="196"/>
    </location>
</feature>
<dbReference type="EMBL" id="CH476617">
    <property type="protein sequence ID" value="EEP81151.1"/>
    <property type="molecule type" value="Genomic_DNA"/>
</dbReference>
<dbReference type="Pfam" id="PF01794">
    <property type="entry name" value="Ferric_reduct"/>
    <property type="match status" value="1"/>
</dbReference>
<feature type="transmembrane region" description="Helical" evidence="14">
    <location>
        <begin position="27"/>
        <end position="45"/>
    </location>
</feature>
<dbReference type="SUPFAM" id="SSF63380">
    <property type="entry name" value="Riboflavin synthase domain-like"/>
    <property type="match status" value="1"/>
</dbReference>
<dbReference type="CDD" id="cd06186">
    <property type="entry name" value="NOX_Duox_like_FAD_NADP"/>
    <property type="match status" value="1"/>
</dbReference>
<evidence type="ECO:0000256" key="1">
    <source>
        <dbReference type="ARBA" id="ARBA00004651"/>
    </source>
</evidence>
<comment type="subcellular location">
    <subcellularLocation>
        <location evidence="1">Cell membrane</location>
        <topology evidence="1">Multi-pass membrane protein</topology>
    </subcellularLocation>
</comment>
<feature type="domain" description="FAD-binding FR-type" evidence="15">
    <location>
        <begin position="298"/>
        <end position="418"/>
    </location>
</feature>
<dbReference type="GO" id="GO:0006826">
    <property type="term" value="P:iron ion transport"/>
    <property type="evidence" value="ECO:0007669"/>
    <property type="project" value="TreeGrafter"/>
</dbReference>
<dbReference type="InterPro" id="IPR013112">
    <property type="entry name" value="FAD-bd_8"/>
</dbReference>
<evidence type="ECO:0000256" key="9">
    <source>
        <dbReference type="ARBA" id="ARBA00023002"/>
    </source>
</evidence>
<dbReference type="GO" id="GO:0052851">
    <property type="term" value="F:ferric-chelate reductase (NADPH) activity"/>
    <property type="evidence" value="ECO:0007669"/>
    <property type="project" value="UniProtKB-EC"/>
</dbReference>
<dbReference type="EC" id="1.16.1.9" evidence="3"/>
<keyword evidence="17" id="KW-1185">Reference proteome</keyword>
<keyword evidence="9" id="KW-0560">Oxidoreductase</keyword>
<evidence type="ECO:0000313" key="16">
    <source>
        <dbReference type="EMBL" id="EEP81151.1"/>
    </source>
</evidence>
<feature type="transmembrane region" description="Helical" evidence="14">
    <location>
        <begin position="102"/>
        <end position="123"/>
    </location>
</feature>
<dbReference type="InterPro" id="IPR039261">
    <property type="entry name" value="FNR_nucleotide-bd"/>
</dbReference>
<evidence type="ECO:0000313" key="17">
    <source>
        <dbReference type="Proteomes" id="UP000002058"/>
    </source>
</evidence>
<proteinExistence type="inferred from homology"/>
<dbReference type="AlphaFoldDB" id="C4JU54"/>
<dbReference type="PANTHER" id="PTHR32361:SF9">
    <property type="entry name" value="FERRIC REDUCTASE TRANSMEMBRANE COMPONENT 3-RELATED"/>
    <property type="match status" value="1"/>
</dbReference>
<dbReference type="InterPro" id="IPR017938">
    <property type="entry name" value="Riboflavin_synthase-like_b-brl"/>
</dbReference>
<keyword evidence="11 14" id="KW-0472">Membrane</keyword>
<comment type="similarity">
    <text evidence="2">Belongs to the ferric reductase (FRE) family.</text>
</comment>
<dbReference type="RefSeq" id="XP_002585304.1">
    <property type="nucleotide sequence ID" value="XM_002585258.1"/>
</dbReference>
<dbReference type="STRING" id="336963.C4JU54"/>
<keyword evidence="5" id="KW-1003">Cell membrane</keyword>
<evidence type="ECO:0000256" key="5">
    <source>
        <dbReference type="ARBA" id="ARBA00022475"/>
    </source>
</evidence>
<keyword evidence="7" id="KW-0249">Electron transport</keyword>
<dbReference type="VEuPathDB" id="FungiDB:UREG_05993"/>
<dbReference type="Gene3D" id="2.40.30.10">
    <property type="entry name" value="Translation factors"/>
    <property type="match status" value="1"/>
</dbReference>
<dbReference type="FunCoup" id="C4JU54">
    <property type="interactions" value="393"/>
</dbReference>
<evidence type="ECO:0000256" key="14">
    <source>
        <dbReference type="SAM" id="Phobius"/>
    </source>
</evidence>
<evidence type="ECO:0000256" key="4">
    <source>
        <dbReference type="ARBA" id="ARBA00022448"/>
    </source>
</evidence>
<dbReference type="GO" id="GO:0015677">
    <property type="term" value="P:copper ion import"/>
    <property type="evidence" value="ECO:0007669"/>
    <property type="project" value="TreeGrafter"/>
</dbReference>
<evidence type="ECO:0000256" key="3">
    <source>
        <dbReference type="ARBA" id="ARBA00012668"/>
    </source>
</evidence>
<gene>
    <name evidence="16" type="ORF">UREG_05993</name>
</gene>
<keyword evidence="10" id="KW-0406">Ion transport</keyword>
<dbReference type="KEGG" id="ure:UREG_05993"/>
<feature type="transmembrane region" description="Helical" evidence="14">
    <location>
        <begin position="216"/>
        <end position="233"/>
    </location>
</feature>
<protein>
    <recommendedName>
        <fullName evidence="3">ferric-chelate reductase (NADPH)</fullName>
        <ecNumber evidence="3">1.16.1.9</ecNumber>
    </recommendedName>
</protein>
<evidence type="ECO:0000256" key="11">
    <source>
        <dbReference type="ARBA" id="ARBA00023136"/>
    </source>
</evidence>
<dbReference type="OMA" id="FVWVIKS"/>
<keyword evidence="8 14" id="KW-1133">Transmembrane helix</keyword>
<dbReference type="InterPro" id="IPR051410">
    <property type="entry name" value="Ferric/Cupric_Reductase"/>
</dbReference>
<dbReference type="SUPFAM" id="SSF52343">
    <property type="entry name" value="Ferredoxin reductase-like, C-terminal NADP-linked domain"/>
    <property type="match status" value="1"/>
</dbReference>
<evidence type="ECO:0000256" key="10">
    <source>
        <dbReference type="ARBA" id="ARBA00023065"/>
    </source>
</evidence>
<dbReference type="InParanoid" id="C4JU54"/>